<dbReference type="AlphaFoldDB" id="A0A8K0DM64"/>
<accession>A0A8K0DM64</accession>
<dbReference type="Proteomes" id="UP000796880">
    <property type="component" value="Unassembled WGS sequence"/>
</dbReference>
<protein>
    <submittedName>
        <fullName evidence="1">Uncharacterized protein</fullName>
    </submittedName>
</protein>
<evidence type="ECO:0000313" key="1">
    <source>
        <dbReference type="EMBL" id="KAF3433550.1"/>
    </source>
</evidence>
<proteinExistence type="predicted"/>
<evidence type="ECO:0000313" key="2">
    <source>
        <dbReference type="Proteomes" id="UP000796880"/>
    </source>
</evidence>
<reference evidence="1" key="1">
    <citation type="submission" date="2020-03" db="EMBL/GenBank/DDBJ databases">
        <title>A high-quality chromosome-level genome assembly of a woody plant with both climbing and erect habits, Rhamnella rubrinervis.</title>
        <authorList>
            <person name="Lu Z."/>
            <person name="Yang Y."/>
            <person name="Zhu X."/>
            <person name="Sun Y."/>
        </authorList>
    </citation>
    <scope>NUCLEOTIDE SEQUENCE</scope>
    <source>
        <strain evidence="1">BYM</strain>
        <tissue evidence="1">Leaf</tissue>
    </source>
</reference>
<keyword evidence="2" id="KW-1185">Reference proteome</keyword>
<comment type="caution">
    <text evidence="1">The sequence shown here is derived from an EMBL/GenBank/DDBJ whole genome shotgun (WGS) entry which is preliminary data.</text>
</comment>
<sequence length="423" mass="46627">MEFIYTNSSDVLPTMWIFAYRSLEDARILLSEEQIISVDIPRVGGRQPAFRSSPFLLSLSKLGNGPRPFGLIYVGGVQLDRPGARPMAFGFFLSDLLGLYSFRCGGCGEIFLSLGAIHPGPKFKFHGASSESAVGLDGQVPSIMLGNFLFKFRRGLVSAPNFARGSDLFSPQQRFRFSLMGKPYSGYSSSSDFGAVSLERRSYRWRSRLCLINFGDYLEDESLTNSASSAFGLEISIFTFLRPPQKPLSPLLDLPLSFAIWGMRGRRIRLDASGSMVSMFEKAMKASLSVLTYGLRPFLGVAVFALELLDYSWFGHADGLVEGYLDDAVAVAGSRITWNVFRDLVGSFMVESTYVVNLLRASRGGSPWVYKSRWVSAFFMFPALIRVSHLGGGNTVLGSSIRCGFLLESNGGGVFQILVSLHY</sequence>
<name>A0A8K0DM64_9ROSA</name>
<organism evidence="1 2">
    <name type="scientific">Rhamnella rubrinervis</name>
    <dbReference type="NCBI Taxonomy" id="2594499"/>
    <lineage>
        <taxon>Eukaryota</taxon>
        <taxon>Viridiplantae</taxon>
        <taxon>Streptophyta</taxon>
        <taxon>Embryophyta</taxon>
        <taxon>Tracheophyta</taxon>
        <taxon>Spermatophyta</taxon>
        <taxon>Magnoliopsida</taxon>
        <taxon>eudicotyledons</taxon>
        <taxon>Gunneridae</taxon>
        <taxon>Pentapetalae</taxon>
        <taxon>rosids</taxon>
        <taxon>fabids</taxon>
        <taxon>Rosales</taxon>
        <taxon>Rhamnaceae</taxon>
        <taxon>rhamnoid group</taxon>
        <taxon>Rhamneae</taxon>
        <taxon>Rhamnella</taxon>
    </lineage>
</organism>
<dbReference type="EMBL" id="VOIH02000011">
    <property type="protein sequence ID" value="KAF3433550.1"/>
    <property type="molecule type" value="Genomic_DNA"/>
</dbReference>
<gene>
    <name evidence="1" type="ORF">FNV43_RR24652</name>
</gene>